<dbReference type="PANTHER" id="PTHR32122">
    <property type="entry name" value="TATA BOX-BINDING PROTEIN ASSOCIATED FACTOR RNA POLYMERASE I SUBUNIT A"/>
    <property type="match status" value="1"/>
</dbReference>
<dbReference type="GO" id="GO:0000120">
    <property type="term" value="C:RNA polymerase I transcription regulator complex"/>
    <property type="evidence" value="ECO:0007669"/>
    <property type="project" value="InterPro"/>
</dbReference>
<dbReference type="InterPro" id="IPR039495">
    <property type="entry name" value="TAF1A"/>
</dbReference>
<dbReference type="EMBL" id="GEFM01006173">
    <property type="protein sequence ID" value="JAP69623.1"/>
    <property type="molecule type" value="mRNA"/>
</dbReference>
<dbReference type="AlphaFoldDB" id="A0A131XQT6"/>
<feature type="non-terminal residue" evidence="1">
    <location>
        <position position="1"/>
    </location>
</feature>
<organism evidence="1">
    <name type="scientific">Ixodes ricinus</name>
    <name type="common">Common tick</name>
    <name type="synonym">Acarus ricinus</name>
    <dbReference type="NCBI Taxonomy" id="34613"/>
    <lineage>
        <taxon>Eukaryota</taxon>
        <taxon>Metazoa</taxon>
        <taxon>Ecdysozoa</taxon>
        <taxon>Arthropoda</taxon>
        <taxon>Chelicerata</taxon>
        <taxon>Arachnida</taxon>
        <taxon>Acari</taxon>
        <taxon>Parasitiformes</taxon>
        <taxon>Ixodida</taxon>
        <taxon>Ixodoidea</taxon>
        <taxon>Ixodidae</taxon>
        <taxon>Ixodinae</taxon>
        <taxon>Ixodes</taxon>
    </lineage>
</organism>
<evidence type="ECO:0000313" key="1">
    <source>
        <dbReference type="EMBL" id="JAP69623.1"/>
    </source>
</evidence>
<protein>
    <submittedName>
        <fullName evidence="1">Putative tata box-binding protein-associated factor rna polymerase i subunit a</fullName>
    </submittedName>
</protein>
<proteinExistence type="evidence at transcript level"/>
<name>A0A131XQT6_IXORI</name>
<accession>A0A131XQT6</accession>
<sequence>KFGELAQVLEALTAGMYAADQLILKAGMLLFENHELSSPHRTNFFVRHCRCLGAADKKATALEYIIYCLKRSEHAHLRTFFQDHLRVHRKMIRKSERVDHILRGYLGILDYIEWLPLASGQVASEGENAEEGATGAEAYHGLTIAARAMDNFRMLLDHEGPFDIFIVKLIHMLEFYGHLDKAESVLEEYLDKNPESLNAHIYLYTFLKRHNLRAEERIDFLHKICGMDPSNALVLDYIEYIYGLEGGGSAESVRMVADFLDSFDNKDSLEGWTWLCRTAVQAVHRKEKQLLACLKQLWKERRGYWRPYHFGVRLQPTGRPEVWICKATLLRVLKVDDRGYVSSVEERLAELGADTVDAYNTFAEKM</sequence>
<dbReference type="GO" id="GO:0006360">
    <property type="term" value="P:transcription by RNA polymerase I"/>
    <property type="evidence" value="ECO:0007669"/>
    <property type="project" value="InterPro"/>
</dbReference>
<reference evidence="1" key="1">
    <citation type="submission" date="2016-02" db="EMBL/GenBank/DDBJ databases">
        <title>RNAseq analyses of the midgut from blood- or serum-fed Ixodes ricinus ticks.</title>
        <authorList>
            <person name="Perner J."/>
            <person name="Provaznik J."/>
            <person name="Schrenkova J."/>
            <person name="Urbanova V."/>
            <person name="Ribeiro J.M."/>
            <person name="Kopacek P."/>
        </authorList>
    </citation>
    <scope>NUCLEOTIDE SEQUENCE</scope>
    <source>
        <tissue evidence="1">Gut</tissue>
    </source>
</reference>
<feature type="non-terminal residue" evidence="1">
    <location>
        <position position="366"/>
    </location>
</feature>
<dbReference type="PANTHER" id="PTHR32122:SF1">
    <property type="entry name" value="TATA BOX-BINDING PROTEIN-ASSOCIATED FACTOR RNA POLYMERASE I SUBUNIT A"/>
    <property type="match status" value="1"/>
</dbReference>
<dbReference type="Pfam" id="PF14929">
    <property type="entry name" value="TAF1_subA"/>
    <property type="match status" value="1"/>
</dbReference>
<dbReference type="InterPro" id="IPR052669">
    <property type="entry name" value="SL1/TIF-IB_Component"/>
</dbReference>